<keyword evidence="3" id="KW-1185">Reference proteome</keyword>
<dbReference type="KEGG" id="ddb:E7747_15150"/>
<dbReference type="AlphaFoldDB" id="A0A4P7W6K0"/>
<dbReference type="EMBL" id="CP039396">
    <property type="protein sequence ID" value="QCD43736.1"/>
    <property type="molecule type" value="Genomic_DNA"/>
</dbReference>
<accession>A0A4P7W6K0</accession>
<protein>
    <submittedName>
        <fullName evidence="2">PorT family protein</fullName>
    </submittedName>
</protein>
<feature type="domain" description="Outer membrane protein beta-barrel" evidence="1">
    <location>
        <begin position="29"/>
        <end position="243"/>
    </location>
</feature>
<dbReference type="Proteomes" id="UP000297149">
    <property type="component" value="Chromosome"/>
</dbReference>
<evidence type="ECO:0000259" key="1">
    <source>
        <dbReference type="Pfam" id="PF13568"/>
    </source>
</evidence>
<evidence type="ECO:0000313" key="2">
    <source>
        <dbReference type="EMBL" id="QCD43736.1"/>
    </source>
</evidence>
<sequence>MRKYICLAVTVCASLHGFARSDVNKEDFTQSDRPGDIYKSVILGLEYEVNAGVNIGGASPMPLPAEIRQINSYSPHLNLQIGTTVTKWFGQDKKWGVASGFRFETKGMETNANVKNYGMEIIQDGKKLSGKWTGKVQTKYHTQQLTIPITAVYRINDRWKLNFGPYLAYAFSNEFDGYVHDGYLREGDPTGNKVSFEDDAKATYDFGSELRKFQWGLQLGGSWHVLKRLSVNANLTWGLNDIFVRSFKTVSFNMYPIYLNVGFGYIF</sequence>
<organism evidence="2 3">
    <name type="scientific">Duncaniella dubosii</name>
    <dbReference type="NCBI Taxonomy" id="2518971"/>
    <lineage>
        <taxon>Bacteria</taxon>
        <taxon>Pseudomonadati</taxon>
        <taxon>Bacteroidota</taxon>
        <taxon>Bacteroidia</taxon>
        <taxon>Bacteroidales</taxon>
        <taxon>Muribaculaceae</taxon>
        <taxon>Duncaniella</taxon>
    </lineage>
</organism>
<dbReference type="Pfam" id="PF13568">
    <property type="entry name" value="OMP_b-brl_2"/>
    <property type="match status" value="1"/>
</dbReference>
<dbReference type="InterPro" id="IPR025665">
    <property type="entry name" value="Beta-barrel_OMP_2"/>
</dbReference>
<evidence type="ECO:0000313" key="3">
    <source>
        <dbReference type="Proteomes" id="UP000297149"/>
    </source>
</evidence>
<proteinExistence type="predicted"/>
<reference evidence="3" key="1">
    <citation type="submission" date="2019-02" db="EMBL/GenBank/DDBJ databases">
        <title>Isolation and identification of novel species under the genus Muribaculum.</title>
        <authorList>
            <person name="Miyake S."/>
            <person name="Ding Y."/>
            <person name="Low A."/>
            <person name="Soh M."/>
            <person name="Seedorf H."/>
        </authorList>
    </citation>
    <scope>NUCLEOTIDE SEQUENCE [LARGE SCALE GENOMIC DNA]</scope>
    <source>
        <strain evidence="3">H5</strain>
    </source>
</reference>
<name>A0A4P7W6K0_9BACT</name>
<gene>
    <name evidence="2" type="ORF">E7747_15150</name>
</gene>